<proteinExistence type="predicted"/>
<gene>
    <name evidence="1" type="ORF">GO986_18570</name>
</gene>
<comment type="caution">
    <text evidence="1">The sequence shown here is derived from an EMBL/GenBank/DDBJ whole genome shotgun (WGS) entry which is preliminary data.</text>
</comment>
<accession>A0A7C9IE26</accession>
<protein>
    <submittedName>
        <fullName evidence="1">Uncharacterized protein</fullName>
    </submittedName>
</protein>
<dbReference type="EMBL" id="WQLB01000034">
    <property type="protein sequence ID" value="MVN88746.1"/>
    <property type="molecule type" value="Genomic_DNA"/>
</dbReference>
<dbReference type="RefSeq" id="WP_157460838.1">
    <property type="nucleotide sequence ID" value="NZ_WQLB01000034.1"/>
</dbReference>
<evidence type="ECO:0000313" key="2">
    <source>
        <dbReference type="Proteomes" id="UP000483286"/>
    </source>
</evidence>
<name>A0A7C9IE26_9DEIO</name>
<keyword evidence="2" id="KW-1185">Reference proteome</keyword>
<evidence type="ECO:0000313" key="1">
    <source>
        <dbReference type="EMBL" id="MVN88746.1"/>
    </source>
</evidence>
<sequence length="138" mass="14798">MATSINADEQHQVLDVGDIARYGEHEGVIARISGERHVLVVAGCGQIGGLRRSDLTRVGGDMQIGDWVLVQGNCLQSNCVDYSVLDNQLGLIVDDYPEMEGDASQSGPDFLVFVQGEGQAYSCLTSQLTRVSRAEALA</sequence>
<organism evidence="1 2">
    <name type="scientific">Deinococcus arboris</name>
    <dbReference type="NCBI Taxonomy" id="2682977"/>
    <lineage>
        <taxon>Bacteria</taxon>
        <taxon>Thermotogati</taxon>
        <taxon>Deinococcota</taxon>
        <taxon>Deinococci</taxon>
        <taxon>Deinococcales</taxon>
        <taxon>Deinococcaceae</taxon>
        <taxon>Deinococcus</taxon>
    </lineage>
</organism>
<dbReference type="Proteomes" id="UP000483286">
    <property type="component" value="Unassembled WGS sequence"/>
</dbReference>
<reference evidence="1 2" key="1">
    <citation type="submission" date="2019-12" db="EMBL/GenBank/DDBJ databases">
        <title>Deinococcus sp. HMF7620 Genome sequencing and assembly.</title>
        <authorList>
            <person name="Kang H."/>
            <person name="Kim H."/>
            <person name="Joh K."/>
        </authorList>
    </citation>
    <scope>NUCLEOTIDE SEQUENCE [LARGE SCALE GENOMIC DNA]</scope>
    <source>
        <strain evidence="1 2">HMF7620</strain>
    </source>
</reference>
<dbReference type="AlphaFoldDB" id="A0A7C9IE26"/>